<evidence type="ECO:0000256" key="1">
    <source>
        <dbReference type="SAM" id="MobiDB-lite"/>
    </source>
</evidence>
<accession>A0A3B0SN36</accession>
<feature type="non-terminal residue" evidence="2">
    <location>
        <position position="1"/>
    </location>
</feature>
<proteinExistence type="predicted"/>
<reference evidence="2" key="1">
    <citation type="submission" date="2018-06" db="EMBL/GenBank/DDBJ databases">
        <authorList>
            <person name="Zhirakovskaya E."/>
        </authorList>
    </citation>
    <scope>NUCLEOTIDE SEQUENCE</scope>
</reference>
<dbReference type="EMBL" id="UOEH01000404">
    <property type="protein sequence ID" value="VAW03662.1"/>
    <property type="molecule type" value="Genomic_DNA"/>
</dbReference>
<dbReference type="EC" id="3.4.21.53" evidence="2"/>
<name>A0A3B0SN36_9ZZZZ</name>
<evidence type="ECO:0000313" key="2">
    <source>
        <dbReference type="EMBL" id="VAW03662.1"/>
    </source>
</evidence>
<feature type="region of interest" description="Disordered" evidence="1">
    <location>
        <begin position="19"/>
        <end position="40"/>
    </location>
</feature>
<organism evidence="2">
    <name type="scientific">hydrothermal vent metagenome</name>
    <dbReference type="NCBI Taxonomy" id="652676"/>
    <lineage>
        <taxon>unclassified sequences</taxon>
        <taxon>metagenomes</taxon>
        <taxon>ecological metagenomes</taxon>
    </lineage>
</organism>
<sequence length="40" mass="4382">ATVDDVLAHALTRKLTPIEWTEPVTPPAEESDSQGRIVTH</sequence>
<keyword evidence="2" id="KW-0645">Protease</keyword>
<gene>
    <name evidence="2" type="ORF">MNBD_ALPHA05-414</name>
</gene>
<dbReference type="GO" id="GO:0006508">
    <property type="term" value="P:proteolysis"/>
    <property type="evidence" value="ECO:0007669"/>
    <property type="project" value="UniProtKB-KW"/>
</dbReference>
<dbReference type="AlphaFoldDB" id="A0A3B0SN36"/>
<protein>
    <submittedName>
        <fullName evidence="2">ATP-dependent protease La Type I</fullName>
        <ecNumber evidence="2">3.4.21.53</ecNumber>
    </submittedName>
</protein>
<dbReference type="GO" id="GO:0004252">
    <property type="term" value="F:serine-type endopeptidase activity"/>
    <property type="evidence" value="ECO:0007669"/>
    <property type="project" value="UniProtKB-EC"/>
</dbReference>
<keyword evidence="2" id="KW-0378">Hydrolase</keyword>